<dbReference type="PANTHER" id="PTHR10218:SF242">
    <property type="entry name" value="GUANINE NUCLEOTIDE-BINDING PROTEIN ALPHA-1 SUBUNIT"/>
    <property type="match status" value="1"/>
</dbReference>
<dbReference type="InterPro" id="IPR027417">
    <property type="entry name" value="P-loop_NTPase"/>
</dbReference>
<dbReference type="PRINTS" id="PR01241">
    <property type="entry name" value="GPROTEINAFNG"/>
</dbReference>
<feature type="binding site" evidence="6">
    <location>
        <begin position="173"/>
        <end position="179"/>
    </location>
    <ligand>
        <name>GTP</name>
        <dbReference type="ChEBI" id="CHEBI:37565"/>
    </ligand>
</feature>
<dbReference type="InterPro" id="IPR001019">
    <property type="entry name" value="Gprotein_alpha_su"/>
</dbReference>
<dbReference type="PROSITE" id="PS51882">
    <property type="entry name" value="G_ALPHA"/>
    <property type="match status" value="1"/>
</dbReference>
<dbReference type="GO" id="GO:0005525">
    <property type="term" value="F:GTP binding"/>
    <property type="evidence" value="ECO:0007669"/>
    <property type="project" value="UniProtKB-KW"/>
</dbReference>
<dbReference type="GO" id="GO:0005737">
    <property type="term" value="C:cytoplasm"/>
    <property type="evidence" value="ECO:0007669"/>
    <property type="project" value="TreeGrafter"/>
</dbReference>
<evidence type="ECO:0000256" key="6">
    <source>
        <dbReference type="PIRSR" id="PIRSR601019-1"/>
    </source>
</evidence>
<organism evidence="8 9">
    <name type="scientific">Sporidiobolus salmonicolor</name>
    <name type="common">Yeast-like fungus</name>
    <name type="synonym">Sporobolomyces salmonicolor</name>
    <dbReference type="NCBI Taxonomy" id="5005"/>
    <lineage>
        <taxon>Eukaryota</taxon>
        <taxon>Fungi</taxon>
        <taxon>Dikarya</taxon>
        <taxon>Basidiomycota</taxon>
        <taxon>Pucciniomycotina</taxon>
        <taxon>Microbotryomycetes</taxon>
        <taxon>Sporidiobolales</taxon>
        <taxon>Sporidiobolaceae</taxon>
        <taxon>Sporobolomyces</taxon>
    </lineage>
</organism>
<evidence type="ECO:0000256" key="2">
    <source>
        <dbReference type="ARBA" id="ARBA00022741"/>
    </source>
</evidence>
<protein>
    <submittedName>
        <fullName evidence="8">SPOSA6832_03314-mRNA-1:cds</fullName>
    </submittedName>
</protein>
<dbReference type="FunFam" id="3.40.50.300:FF:002307">
    <property type="entry name" value="Guanine nucleotide-binding protein G(k) subunit alpha"/>
    <property type="match status" value="1"/>
</dbReference>
<dbReference type="OrthoDB" id="5817230at2759"/>
<gene>
    <name evidence="8" type="primary">SPOSA6832_03314</name>
</gene>
<dbReference type="CDD" id="cd00066">
    <property type="entry name" value="G-alpha"/>
    <property type="match status" value="1"/>
</dbReference>
<dbReference type="GO" id="GO:0001664">
    <property type="term" value="F:G protein-coupled receptor binding"/>
    <property type="evidence" value="ECO:0007669"/>
    <property type="project" value="InterPro"/>
</dbReference>
<dbReference type="Proteomes" id="UP000243876">
    <property type="component" value="Unassembled WGS sequence"/>
</dbReference>
<feature type="binding site" evidence="7">
    <location>
        <position position="52"/>
    </location>
    <ligand>
        <name>Mg(2+)</name>
        <dbReference type="ChEBI" id="CHEBI:18420"/>
    </ligand>
</feature>
<dbReference type="InterPro" id="IPR011025">
    <property type="entry name" value="GproteinA_insert"/>
</dbReference>
<dbReference type="SUPFAM" id="SSF47895">
    <property type="entry name" value="Transducin (alpha subunit), insertion domain"/>
    <property type="match status" value="1"/>
</dbReference>
<name>A0A0D6EP64_SPOSA</name>
<dbReference type="AlphaFoldDB" id="A0A0D6EP64"/>
<evidence type="ECO:0000256" key="1">
    <source>
        <dbReference type="ARBA" id="ARBA00022723"/>
    </source>
</evidence>
<dbReference type="Gene3D" id="3.40.50.300">
    <property type="entry name" value="P-loop containing nucleotide triphosphate hydrolases"/>
    <property type="match status" value="1"/>
</dbReference>
<dbReference type="Gene3D" id="1.10.400.10">
    <property type="entry name" value="GI Alpha 1, domain 2-like"/>
    <property type="match status" value="1"/>
</dbReference>
<dbReference type="GO" id="GO:0031683">
    <property type="term" value="F:G-protein beta/gamma-subunit complex binding"/>
    <property type="evidence" value="ECO:0007669"/>
    <property type="project" value="InterPro"/>
</dbReference>
<keyword evidence="9" id="KW-1185">Reference proteome</keyword>
<feature type="binding site" evidence="6">
    <location>
        <begin position="271"/>
        <end position="274"/>
    </location>
    <ligand>
        <name>GTP</name>
        <dbReference type="ChEBI" id="CHEBI:37565"/>
    </ligand>
</feature>
<dbReference type="Pfam" id="PF00503">
    <property type="entry name" value="G-alpha"/>
    <property type="match status" value="1"/>
</dbReference>
<evidence type="ECO:0000256" key="7">
    <source>
        <dbReference type="PIRSR" id="PIRSR601019-2"/>
    </source>
</evidence>
<evidence type="ECO:0000313" key="8">
    <source>
        <dbReference type="EMBL" id="CEQ41593.1"/>
    </source>
</evidence>
<keyword evidence="1 7" id="KW-0479">Metal-binding</keyword>
<dbReference type="EMBL" id="CENE01000015">
    <property type="protein sequence ID" value="CEQ41593.1"/>
    <property type="molecule type" value="Genomic_DNA"/>
</dbReference>
<evidence type="ECO:0000256" key="5">
    <source>
        <dbReference type="ARBA" id="ARBA00023224"/>
    </source>
</evidence>
<dbReference type="GO" id="GO:0007186">
    <property type="term" value="P:G protein-coupled receptor signaling pathway"/>
    <property type="evidence" value="ECO:0007669"/>
    <property type="project" value="InterPro"/>
</dbReference>
<dbReference type="SUPFAM" id="SSF52540">
    <property type="entry name" value="P-loop containing nucleoside triphosphate hydrolases"/>
    <property type="match status" value="1"/>
</dbReference>
<keyword evidence="3 7" id="KW-0460">Magnesium</keyword>
<keyword evidence="5" id="KW-0807">Transducer</keyword>
<dbReference type="GO" id="GO:0003924">
    <property type="term" value="F:GTPase activity"/>
    <property type="evidence" value="ECO:0007669"/>
    <property type="project" value="InterPro"/>
</dbReference>
<dbReference type="SMART" id="SM00275">
    <property type="entry name" value="G_alpha"/>
    <property type="match status" value="1"/>
</dbReference>
<dbReference type="PANTHER" id="PTHR10218">
    <property type="entry name" value="GTP-BINDING PROTEIN ALPHA SUBUNIT"/>
    <property type="match status" value="1"/>
</dbReference>
<proteinExistence type="predicted"/>
<dbReference type="GO" id="GO:0046872">
    <property type="term" value="F:metal ion binding"/>
    <property type="evidence" value="ECO:0007669"/>
    <property type="project" value="UniProtKB-KW"/>
</dbReference>
<dbReference type="GO" id="GO:0005834">
    <property type="term" value="C:heterotrimeric G-protein complex"/>
    <property type="evidence" value="ECO:0007669"/>
    <property type="project" value="InterPro"/>
</dbReference>
<accession>A0A0D6EP64</accession>
<sequence length="377" mass="42891">MGACASSEVGAGILQPTMEEVNRSRLIDKMLRDDERRLGKEIKVSPGSSGKSTILVIHLSGFTPSETESYRQAIFSNVRDAMKACFAVMDEEGIDFEDFSLMAFRELVELAADLRDDEPFPADLLLPLASLWNDRGLRMAITRGHEATLPENFYAELDRLFSPQYRPSDQDILRCRQKTTGIAETTFQSRDMEYRHVLRIFDVGGQRSERKKWIHCFETVTAVLFLAAMSGYDQVLLEDRESNQMQEALMLFDSICNSQWFVKTSIILFLNKVDVFKERILVSSIKLHFPDYQGEDTDYNAGREYFKARFTRLNRSTSKEVCELFASCPAISVQSLMGMGARTDCNYTTAIDTNLIKVVMASVYDIILARNLQDISL</sequence>
<keyword evidence="2 6" id="KW-0547">Nucleotide-binding</keyword>
<feature type="binding site" evidence="7">
    <location>
        <position position="179"/>
    </location>
    <ligand>
        <name>Mg(2+)</name>
        <dbReference type="ChEBI" id="CHEBI:18420"/>
    </ligand>
</feature>
<dbReference type="PRINTS" id="PR00318">
    <property type="entry name" value="GPROTEINA"/>
</dbReference>
<evidence type="ECO:0000256" key="4">
    <source>
        <dbReference type="ARBA" id="ARBA00023134"/>
    </source>
</evidence>
<keyword evidence="4 6" id="KW-0342">GTP-binding</keyword>
<evidence type="ECO:0000256" key="3">
    <source>
        <dbReference type="ARBA" id="ARBA00022842"/>
    </source>
</evidence>
<dbReference type="InterPro" id="IPR002975">
    <property type="entry name" value="Fungi_Gprotein_alpha"/>
</dbReference>
<feature type="binding site" evidence="6">
    <location>
        <begin position="202"/>
        <end position="206"/>
    </location>
    <ligand>
        <name>GTP</name>
        <dbReference type="ChEBI" id="CHEBI:37565"/>
    </ligand>
</feature>
<evidence type="ECO:0000313" key="9">
    <source>
        <dbReference type="Proteomes" id="UP000243876"/>
    </source>
</evidence>
<dbReference type="GO" id="GO:0000750">
    <property type="term" value="P:pheromone-dependent signal transduction involved in conjugation with cellular fusion"/>
    <property type="evidence" value="ECO:0007669"/>
    <property type="project" value="TreeGrafter"/>
</dbReference>
<reference evidence="9" key="1">
    <citation type="submission" date="2015-02" db="EMBL/GenBank/DDBJ databases">
        <authorList>
            <person name="Gon?alves P."/>
        </authorList>
    </citation>
    <scope>NUCLEOTIDE SEQUENCE [LARGE SCALE GENOMIC DNA]</scope>
</reference>